<feature type="region of interest" description="Disordered" evidence="1">
    <location>
        <begin position="29"/>
        <end position="49"/>
    </location>
</feature>
<evidence type="ECO:0000313" key="2">
    <source>
        <dbReference type="EMBL" id="SUV29654.1"/>
    </source>
</evidence>
<dbReference type="EMBL" id="UFSX01000001">
    <property type="protein sequence ID" value="SUV29654.1"/>
    <property type="molecule type" value="Genomic_DNA"/>
</dbReference>
<organism evidence="2 3">
    <name type="scientific">Bacteroides eggerthii</name>
    <dbReference type="NCBI Taxonomy" id="28111"/>
    <lineage>
        <taxon>Bacteria</taxon>
        <taxon>Pseudomonadati</taxon>
        <taxon>Bacteroidota</taxon>
        <taxon>Bacteroidia</taxon>
        <taxon>Bacteroidales</taxon>
        <taxon>Bacteroidaceae</taxon>
        <taxon>Bacteroides</taxon>
    </lineage>
</organism>
<evidence type="ECO:0000313" key="3">
    <source>
        <dbReference type="Proteomes" id="UP000254424"/>
    </source>
</evidence>
<proteinExistence type="predicted"/>
<name>A0A380YLS0_9BACE</name>
<dbReference type="Proteomes" id="UP000254424">
    <property type="component" value="Unassembled WGS sequence"/>
</dbReference>
<protein>
    <submittedName>
        <fullName evidence="2">Uncharacterized protein</fullName>
    </submittedName>
</protein>
<dbReference type="STRING" id="483216.BACEGG_02180"/>
<reference evidence="2 3" key="1">
    <citation type="submission" date="2018-06" db="EMBL/GenBank/DDBJ databases">
        <authorList>
            <consortium name="Pathogen Informatics"/>
            <person name="Doyle S."/>
        </authorList>
    </citation>
    <scope>NUCLEOTIDE SEQUENCE [LARGE SCALE GENOMIC DNA]</scope>
    <source>
        <strain evidence="2 3">NCTC11155</strain>
    </source>
</reference>
<sequence>MLLFLTVPVGSVVSAVPVILPGLPTRGKVRGANTLGNAEEDLPRDGKTA</sequence>
<accession>A0A380YLS0</accession>
<gene>
    <name evidence="2" type="ORF">NCTC11155_01644</name>
</gene>
<evidence type="ECO:0000256" key="1">
    <source>
        <dbReference type="SAM" id="MobiDB-lite"/>
    </source>
</evidence>
<dbReference type="AlphaFoldDB" id="A0A380YLS0"/>